<dbReference type="InterPro" id="IPR014752">
    <property type="entry name" value="Arrestin-like_C"/>
</dbReference>
<name>A0A914R382_PAREQ</name>
<dbReference type="WBParaSite" id="PEQ_0000105901-mRNA-1">
    <property type="protein sequence ID" value="PEQ_0000105901-mRNA-1"/>
    <property type="gene ID" value="PEQ_0000105901"/>
</dbReference>
<dbReference type="Gene3D" id="2.60.40.640">
    <property type="match status" value="1"/>
</dbReference>
<accession>A0A914R382</accession>
<sequence>LNTFICELISLTLDGSKGSLKYIHFNINQRVSYTAILGVTAYKRTLFKNIDLTGVGLPPSQQKILSGTSFSFSPQYHVPALVPSFEIPDCMKVDYEAKLTVGRSQNEIFGEITMRYRLVIKLTKMNF</sequence>
<dbReference type="Proteomes" id="UP000887564">
    <property type="component" value="Unplaced"/>
</dbReference>
<evidence type="ECO:0000313" key="2">
    <source>
        <dbReference type="WBParaSite" id="PEQ_0000105901-mRNA-1"/>
    </source>
</evidence>
<organism evidence="1 2">
    <name type="scientific">Parascaris equorum</name>
    <name type="common">Equine roundworm</name>
    <dbReference type="NCBI Taxonomy" id="6256"/>
    <lineage>
        <taxon>Eukaryota</taxon>
        <taxon>Metazoa</taxon>
        <taxon>Ecdysozoa</taxon>
        <taxon>Nematoda</taxon>
        <taxon>Chromadorea</taxon>
        <taxon>Rhabditida</taxon>
        <taxon>Spirurina</taxon>
        <taxon>Ascaridomorpha</taxon>
        <taxon>Ascaridoidea</taxon>
        <taxon>Ascarididae</taxon>
        <taxon>Parascaris</taxon>
    </lineage>
</organism>
<protein>
    <submittedName>
        <fullName evidence="2">Arrestin-like N-terminal domain-containing protein</fullName>
    </submittedName>
</protein>
<keyword evidence="1" id="KW-1185">Reference proteome</keyword>
<proteinExistence type="predicted"/>
<evidence type="ECO:0000313" key="1">
    <source>
        <dbReference type="Proteomes" id="UP000887564"/>
    </source>
</evidence>
<reference evidence="2" key="1">
    <citation type="submission" date="2022-11" db="UniProtKB">
        <authorList>
            <consortium name="WormBaseParasite"/>
        </authorList>
    </citation>
    <scope>IDENTIFICATION</scope>
</reference>
<dbReference type="AlphaFoldDB" id="A0A914R382"/>